<evidence type="ECO:0000313" key="2">
    <source>
        <dbReference type="Proteomes" id="UP000799118"/>
    </source>
</evidence>
<sequence>MQEGRDWFKIKIWGLHHEKGVEPLTYDYCDCCCQKRQFLQISLPVPAGKRRQCLSREVQKWKEKGLEITLFDGGGSLEDVTVKALTRDYIWTLVHHQTSDLSLLKKRDSRTMRERRKMTTLSAFKDAFCVVKPILDCKELRTQLLLQYYWSRVCGHFYWANSEFDLIRRCCTVNFPQGWPKFISNAFLTTADGKGLVQLYLGPFNVQTTLDGDNLVKKKPFTYHFRVPSWLQGGFISFNEGEKIELVPDEETGLMPVMMSFYNEAEPGEFSSESPVHALPSPIFDSGKPPVSIEVSACLIDWPLAGDMFATSPPESPKCLGEERTIKLVPFGATRLRISEFPAFTESSLFNSGVGEFGQKPFSLRFTDNTKKRKGGGGGEGRRYRQEVTKEGWLEKGNDVNRKWYREGKMTAI</sequence>
<keyword evidence="2" id="KW-1185">Reference proteome</keyword>
<accession>A0A6A4GQK7</accession>
<evidence type="ECO:0000313" key="1">
    <source>
        <dbReference type="EMBL" id="KAE9387653.1"/>
    </source>
</evidence>
<protein>
    <submittedName>
        <fullName evidence="1">Uncharacterized protein</fullName>
    </submittedName>
</protein>
<name>A0A6A4GQK7_9AGAR</name>
<gene>
    <name evidence="1" type="ORF">BT96DRAFT_948185</name>
</gene>
<dbReference type="Proteomes" id="UP000799118">
    <property type="component" value="Unassembled WGS sequence"/>
</dbReference>
<dbReference type="EMBL" id="ML769787">
    <property type="protein sequence ID" value="KAE9387653.1"/>
    <property type="molecule type" value="Genomic_DNA"/>
</dbReference>
<reference evidence="1" key="1">
    <citation type="journal article" date="2019" name="Environ. Microbiol.">
        <title>Fungal ecological strategies reflected in gene transcription - a case study of two litter decomposers.</title>
        <authorList>
            <person name="Barbi F."/>
            <person name="Kohler A."/>
            <person name="Barry K."/>
            <person name="Baskaran P."/>
            <person name="Daum C."/>
            <person name="Fauchery L."/>
            <person name="Ihrmark K."/>
            <person name="Kuo A."/>
            <person name="LaButti K."/>
            <person name="Lipzen A."/>
            <person name="Morin E."/>
            <person name="Grigoriev I.V."/>
            <person name="Henrissat B."/>
            <person name="Lindahl B."/>
            <person name="Martin F."/>
        </authorList>
    </citation>
    <scope>NUCLEOTIDE SEQUENCE</scope>
    <source>
        <strain evidence="1">JB14</strain>
    </source>
</reference>
<proteinExistence type="predicted"/>
<organism evidence="1 2">
    <name type="scientific">Gymnopus androsaceus JB14</name>
    <dbReference type="NCBI Taxonomy" id="1447944"/>
    <lineage>
        <taxon>Eukaryota</taxon>
        <taxon>Fungi</taxon>
        <taxon>Dikarya</taxon>
        <taxon>Basidiomycota</taxon>
        <taxon>Agaricomycotina</taxon>
        <taxon>Agaricomycetes</taxon>
        <taxon>Agaricomycetidae</taxon>
        <taxon>Agaricales</taxon>
        <taxon>Marasmiineae</taxon>
        <taxon>Omphalotaceae</taxon>
        <taxon>Gymnopus</taxon>
    </lineage>
</organism>
<dbReference type="OrthoDB" id="5358475at2759"/>
<dbReference type="AlphaFoldDB" id="A0A6A4GQK7"/>